<gene>
    <name evidence="1" type="ORF">ACN38_g2960</name>
</gene>
<accession>A0A0M9WIG3</accession>
<evidence type="ECO:0000313" key="1">
    <source>
        <dbReference type="EMBL" id="KOS46102.1"/>
    </source>
</evidence>
<reference evidence="1 2" key="1">
    <citation type="submission" date="2015-08" db="EMBL/GenBank/DDBJ databases">
        <title>Genome sequencing of Penicillium nordicum.</title>
        <authorList>
            <person name="Nguyen H.D."/>
            <person name="Seifert K.A."/>
        </authorList>
    </citation>
    <scope>NUCLEOTIDE SEQUENCE [LARGE SCALE GENOMIC DNA]</scope>
    <source>
        <strain evidence="1 2">DAOMC 185683</strain>
    </source>
</reference>
<sequence>MGLARSLNSSPSPRTKGVDWRLIIEGSLVHFFLNFLPCEYLIPVCCSLIYSFAPLFLLRASHSFTLSQGLSLIHTLVAHSLFYSSLYLIPNIPSEDSQQKSSESPLFTDFRRNALDRIYISRTHFLHA</sequence>
<name>A0A0M9WIG3_9EURO</name>
<evidence type="ECO:0000313" key="2">
    <source>
        <dbReference type="Proteomes" id="UP000037696"/>
    </source>
</evidence>
<protein>
    <submittedName>
        <fullName evidence="1">Uncharacterized protein</fullName>
    </submittedName>
</protein>
<dbReference type="Proteomes" id="UP000037696">
    <property type="component" value="Unassembled WGS sequence"/>
</dbReference>
<keyword evidence="2" id="KW-1185">Reference proteome</keyword>
<proteinExistence type="predicted"/>
<dbReference type="AlphaFoldDB" id="A0A0M9WIG3"/>
<organism evidence="1 2">
    <name type="scientific">Penicillium nordicum</name>
    <dbReference type="NCBI Taxonomy" id="229535"/>
    <lineage>
        <taxon>Eukaryota</taxon>
        <taxon>Fungi</taxon>
        <taxon>Dikarya</taxon>
        <taxon>Ascomycota</taxon>
        <taxon>Pezizomycotina</taxon>
        <taxon>Eurotiomycetes</taxon>
        <taxon>Eurotiomycetidae</taxon>
        <taxon>Eurotiales</taxon>
        <taxon>Aspergillaceae</taxon>
        <taxon>Penicillium</taxon>
    </lineage>
</organism>
<dbReference type="EMBL" id="LHQQ01000033">
    <property type="protein sequence ID" value="KOS46102.1"/>
    <property type="molecule type" value="Genomic_DNA"/>
</dbReference>
<comment type="caution">
    <text evidence="1">The sequence shown here is derived from an EMBL/GenBank/DDBJ whole genome shotgun (WGS) entry which is preliminary data.</text>
</comment>